<dbReference type="Proteomes" id="UP000001055">
    <property type="component" value="Unassembled WGS sequence"/>
</dbReference>
<dbReference type="EMBL" id="CH445333">
    <property type="protein sequence ID" value="EAT86401.1"/>
    <property type="molecule type" value="Genomic_DNA"/>
</dbReference>
<dbReference type="GeneID" id="5973816"/>
<accession>Q0UNU4</accession>
<organism evidence="1 2">
    <name type="scientific">Phaeosphaeria nodorum (strain SN15 / ATCC MYA-4574 / FGSC 10173)</name>
    <name type="common">Glume blotch fungus</name>
    <name type="synonym">Parastagonospora nodorum</name>
    <dbReference type="NCBI Taxonomy" id="321614"/>
    <lineage>
        <taxon>Eukaryota</taxon>
        <taxon>Fungi</taxon>
        <taxon>Dikarya</taxon>
        <taxon>Ascomycota</taxon>
        <taxon>Pezizomycotina</taxon>
        <taxon>Dothideomycetes</taxon>
        <taxon>Pleosporomycetidae</taxon>
        <taxon>Pleosporales</taxon>
        <taxon>Pleosporineae</taxon>
        <taxon>Phaeosphaeriaceae</taxon>
        <taxon>Parastagonospora</taxon>
    </lineage>
</organism>
<protein>
    <submittedName>
        <fullName evidence="1">Uncharacterized protein</fullName>
    </submittedName>
</protein>
<gene>
    <name evidence="1" type="ORF">SNOG_06570</name>
</gene>
<sequence>MSAITFGILYAGHAAGEGWGSHEREQVAENFLEFRVRDYEEPKRFHFSSQLLHMTTNVRIHALLNMTRPSPAPTAYPTIPAMQNLPNCIFHCHGKIAATNQGPTGVLARSLVDHRAPQRSPHWPMLLTTS</sequence>
<dbReference type="AlphaFoldDB" id="Q0UNU4"/>
<dbReference type="InParanoid" id="Q0UNU4"/>
<evidence type="ECO:0000313" key="1">
    <source>
        <dbReference type="EMBL" id="EAT86401.1"/>
    </source>
</evidence>
<name>Q0UNU4_PHANO</name>
<evidence type="ECO:0000313" key="2">
    <source>
        <dbReference type="Proteomes" id="UP000001055"/>
    </source>
</evidence>
<dbReference type="RefSeq" id="XP_001796937.1">
    <property type="nucleotide sequence ID" value="XM_001796885.1"/>
</dbReference>
<proteinExistence type="predicted"/>
<reference evidence="2" key="1">
    <citation type="journal article" date="2007" name="Plant Cell">
        <title>Dothideomycete-plant interactions illuminated by genome sequencing and EST analysis of the wheat pathogen Stagonospora nodorum.</title>
        <authorList>
            <person name="Hane J.K."/>
            <person name="Lowe R.G."/>
            <person name="Solomon P.S."/>
            <person name="Tan K.C."/>
            <person name="Schoch C.L."/>
            <person name="Spatafora J.W."/>
            <person name="Crous P.W."/>
            <person name="Kodira C."/>
            <person name="Birren B.W."/>
            <person name="Galagan J.E."/>
            <person name="Torriani S.F."/>
            <person name="McDonald B.A."/>
            <person name="Oliver R.P."/>
        </authorList>
    </citation>
    <scope>NUCLEOTIDE SEQUENCE [LARGE SCALE GENOMIC DNA]</scope>
    <source>
        <strain evidence="2">SN15 / ATCC MYA-4574 / FGSC 10173</strain>
    </source>
</reference>
<dbReference type="KEGG" id="pno:SNOG_06570"/>